<proteinExistence type="predicted"/>
<dbReference type="EMBL" id="CP073078">
    <property type="protein sequence ID" value="QUD85975.1"/>
    <property type="molecule type" value="Genomic_DNA"/>
</dbReference>
<dbReference type="KEGG" id="caul:KCG34_12740"/>
<dbReference type="Proteomes" id="UP000676409">
    <property type="component" value="Chromosome"/>
</dbReference>
<evidence type="ECO:0000313" key="3">
    <source>
        <dbReference type="Proteomes" id="UP000676409"/>
    </source>
</evidence>
<accession>A0A975FVB8</accession>
<evidence type="ECO:0000313" key="2">
    <source>
        <dbReference type="EMBL" id="QUD85975.1"/>
    </source>
</evidence>
<sequence>MNTSYMPRALAGPVTAYLAMVVGMALCMAEFPDHLAAVAGAFVFAHAAASMAVAAVRQEMNMLQDVVRHSELTKRIGIDELARRMARGEASSLHVDAPHIWKAASEEAREELDGLAAGAEAGTQEPALLPAIIAHFALLALYYGFAVALAATMAKLPKLL</sequence>
<reference evidence="2" key="1">
    <citation type="submission" date="2021-04" db="EMBL/GenBank/DDBJ databases">
        <title>The complete genome sequence of Caulobacter sp. S6.</title>
        <authorList>
            <person name="Tang Y."/>
            <person name="Ouyang W."/>
            <person name="Liu Q."/>
            <person name="Huang B."/>
            <person name="Guo Z."/>
            <person name="Lei P."/>
        </authorList>
    </citation>
    <scope>NUCLEOTIDE SEQUENCE</scope>
    <source>
        <strain evidence="2">S6</strain>
    </source>
</reference>
<feature type="transmembrane region" description="Helical" evidence="1">
    <location>
        <begin position="35"/>
        <end position="56"/>
    </location>
</feature>
<keyword evidence="1" id="KW-0812">Transmembrane</keyword>
<feature type="transmembrane region" description="Helical" evidence="1">
    <location>
        <begin position="132"/>
        <end position="154"/>
    </location>
</feature>
<dbReference type="RefSeq" id="WP_211936027.1">
    <property type="nucleotide sequence ID" value="NZ_CP073078.1"/>
</dbReference>
<protein>
    <submittedName>
        <fullName evidence="2">Uncharacterized protein</fullName>
    </submittedName>
</protein>
<gene>
    <name evidence="2" type="ORF">KCG34_12740</name>
</gene>
<dbReference type="AlphaFoldDB" id="A0A975FVB8"/>
<keyword evidence="1" id="KW-0472">Membrane</keyword>
<organism evidence="2 3">
    <name type="scientific">Phenylobacterium montanum</name>
    <dbReference type="NCBI Taxonomy" id="2823693"/>
    <lineage>
        <taxon>Bacteria</taxon>
        <taxon>Pseudomonadati</taxon>
        <taxon>Pseudomonadota</taxon>
        <taxon>Alphaproteobacteria</taxon>
        <taxon>Caulobacterales</taxon>
        <taxon>Caulobacteraceae</taxon>
        <taxon>Phenylobacterium</taxon>
    </lineage>
</organism>
<name>A0A975FVB8_9CAUL</name>
<keyword evidence="3" id="KW-1185">Reference proteome</keyword>
<feature type="transmembrane region" description="Helical" evidence="1">
    <location>
        <begin position="6"/>
        <end position="28"/>
    </location>
</feature>
<evidence type="ECO:0000256" key="1">
    <source>
        <dbReference type="SAM" id="Phobius"/>
    </source>
</evidence>
<keyword evidence="1" id="KW-1133">Transmembrane helix</keyword>